<dbReference type="AlphaFoldDB" id="A0A074MTN6"/>
<dbReference type="InterPro" id="IPR012545">
    <property type="entry name" value="DUF1697"/>
</dbReference>
<dbReference type="PIRSF" id="PIRSF008502">
    <property type="entry name" value="UCP008502"/>
    <property type="match status" value="1"/>
</dbReference>
<dbReference type="PANTHER" id="PTHR36439">
    <property type="entry name" value="BLL4334 PROTEIN"/>
    <property type="match status" value="1"/>
</dbReference>
<protein>
    <recommendedName>
        <fullName evidence="3">DUF1697 domain-containing protein</fullName>
    </recommendedName>
</protein>
<organism evidence="1 2">
    <name type="scientific">Erythrobacter longus</name>
    <dbReference type="NCBI Taxonomy" id="1044"/>
    <lineage>
        <taxon>Bacteria</taxon>
        <taxon>Pseudomonadati</taxon>
        <taxon>Pseudomonadota</taxon>
        <taxon>Alphaproteobacteria</taxon>
        <taxon>Sphingomonadales</taxon>
        <taxon>Erythrobacteraceae</taxon>
        <taxon>Erythrobacter/Porphyrobacter group</taxon>
        <taxon>Erythrobacter</taxon>
    </lineage>
</organism>
<sequence>MSSTGHQRYLALLGSINIGGNRVKMVDVKAAFADAGYGDVTTIAASGNVVLDSDADPAMLEIALEDLIKTRFGFNSCVMVRTRDAVRAAIEENPFHGTGPQHGSDKMVHSIFLSQQPEQTAVDALIEEHRSKGSERLAIGDRVLFLDYVYGVGVSDLSNKFLERRIKVKGTARNMNSLKNILGKMGG</sequence>
<accession>A0A074MTN6</accession>
<dbReference type="EMBL" id="JMIW01000006">
    <property type="protein sequence ID" value="KEO89002.1"/>
    <property type="molecule type" value="Genomic_DNA"/>
</dbReference>
<dbReference type="Pfam" id="PF08002">
    <property type="entry name" value="DUF1697"/>
    <property type="match status" value="1"/>
</dbReference>
<dbReference type="Proteomes" id="UP000027647">
    <property type="component" value="Unassembled WGS sequence"/>
</dbReference>
<keyword evidence="2" id="KW-1185">Reference proteome</keyword>
<dbReference type="Gene3D" id="3.30.70.1280">
    <property type="entry name" value="SP0830-like domains"/>
    <property type="match status" value="1"/>
</dbReference>
<evidence type="ECO:0000313" key="1">
    <source>
        <dbReference type="EMBL" id="KEO89002.1"/>
    </source>
</evidence>
<dbReference type="PANTHER" id="PTHR36439:SF1">
    <property type="entry name" value="DUF1697 DOMAIN-CONTAINING PROTEIN"/>
    <property type="match status" value="1"/>
</dbReference>
<dbReference type="SUPFAM" id="SSF160379">
    <property type="entry name" value="SP0830-like"/>
    <property type="match status" value="1"/>
</dbReference>
<evidence type="ECO:0008006" key="3">
    <source>
        <dbReference type="Google" id="ProtNLM"/>
    </source>
</evidence>
<evidence type="ECO:0000313" key="2">
    <source>
        <dbReference type="Proteomes" id="UP000027647"/>
    </source>
</evidence>
<dbReference type="STRING" id="1044.EH31_13220"/>
<name>A0A074MTN6_ERYLO</name>
<proteinExistence type="predicted"/>
<reference evidence="1 2" key="1">
    <citation type="submission" date="2014-04" db="EMBL/GenBank/DDBJ databases">
        <title>A comprehensive comparison of genomes of Erythrobacter spp. strains.</title>
        <authorList>
            <person name="Zheng Q."/>
        </authorList>
    </citation>
    <scope>NUCLEOTIDE SEQUENCE [LARGE SCALE GENOMIC DNA]</scope>
    <source>
        <strain evidence="1 2">DSM 6997</strain>
    </source>
</reference>
<dbReference type="RefSeq" id="WP_034960777.1">
    <property type="nucleotide sequence ID" value="NZ_JMIW01000006.1"/>
</dbReference>
<comment type="caution">
    <text evidence="1">The sequence shown here is derived from an EMBL/GenBank/DDBJ whole genome shotgun (WGS) entry which is preliminary data.</text>
</comment>
<dbReference type="OrthoDB" id="9806494at2"/>
<dbReference type="eggNOG" id="COG3797">
    <property type="taxonomic scope" value="Bacteria"/>
</dbReference>
<gene>
    <name evidence="1" type="ORF">EH31_13220</name>
</gene>